<dbReference type="Gene3D" id="2.10.70.10">
    <property type="entry name" value="Complement Module, domain 1"/>
    <property type="match status" value="4"/>
</dbReference>
<dbReference type="Ensembl" id="ENSCMIT00000039527.1">
    <property type="protein sequence ID" value="ENSCMIP00000038971.1"/>
    <property type="gene ID" value="ENSCMIG00000016348.1"/>
</dbReference>
<dbReference type="Proteomes" id="UP000314986">
    <property type="component" value="Unassembled WGS sequence"/>
</dbReference>
<dbReference type="SUPFAM" id="SSF57535">
    <property type="entry name" value="Complement control module/SCR domain"/>
    <property type="match status" value="4"/>
</dbReference>
<dbReference type="SMART" id="SM00032">
    <property type="entry name" value="CCP"/>
    <property type="match status" value="3"/>
</dbReference>
<keyword evidence="8" id="KW-0812">Transmembrane</keyword>
<reference evidence="10" key="5">
    <citation type="submission" date="2025-09" db="UniProtKB">
        <authorList>
            <consortium name="Ensembl"/>
        </authorList>
    </citation>
    <scope>IDENTIFICATION</scope>
</reference>
<reference evidence="11" key="3">
    <citation type="journal article" date="2014" name="Nature">
        <title>Elephant shark genome provides unique insights into gnathostome evolution.</title>
        <authorList>
            <consortium name="International Elephant Shark Genome Sequencing Consortium"/>
            <person name="Venkatesh B."/>
            <person name="Lee A.P."/>
            <person name="Ravi V."/>
            <person name="Maurya A.K."/>
            <person name="Lian M.M."/>
            <person name="Swann J.B."/>
            <person name="Ohta Y."/>
            <person name="Flajnik M.F."/>
            <person name="Sutoh Y."/>
            <person name="Kasahara M."/>
            <person name="Hoon S."/>
            <person name="Gangu V."/>
            <person name="Roy S.W."/>
            <person name="Irimia M."/>
            <person name="Korzh V."/>
            <person name="Kondrychyn I."/>
            <person name="Lim Z.W."/>
            <person name="Tay B.H."/>
            <person name="Tohari S."/>
            <person name="Kong K.W."/>
            <person name="Ho S."/>
            <person name="Lorente-Galdos B."/>
            <person name="Quilez J."/>
            <person name="Marques-Bonet T."/>
            <person name="Raney B.J."/>
            <person name="Ingham P.W."/>
            <person name="Tay A."/>
            <person name="Hillier L.W."/>
            <person name="Minx P."/>
            <person name="Boehm T."/>
            <person name="Wilson R.K."/>
            <person name="Brenner S."/>
            <person name="Warren W.C."/>
        </authorList>
    </citation>
    <scope>NUCLEOTIDE SEQUENCE [LARGE SCALE GENOMIC DNA]</scope>
</reference>
<dbReference type="OMA" id="CTMITCP"/>
<proteinExistence type="predicted"/>
<name>A0A4W3JHR2_CALMI</name>
<evidence type="ECO:0000256" key="7">
    <source>
        <dbReference type="PROSITE-ProRule" id="PRU00302"/>
    </source>
</evidence>
<feature type="domain" description="Sushi" evidence="9">
    <location>
        <begin position="1"/>
        <end position="27"/>
    </location>
</feature>
<keyword evidence="4 8" id="KW-0472">Membrane</keyword>
<feature type="domain" description="Sushi" evidence="9">
    <location>
        <begin position="28"/>
        <end position="85"/>
    </location>
</feature>
<sequence length="243" mass="26862">MMEPAGSSTLRCTRDESWNLPKPVCKVITCRRPPPVLHGKVEGSDFKWASTISYTCSEGYQLSLPAVLTCEGNGIWRGEVPQCLPMFCGDPGTPVEGRIEGRSFTYNSKVSFRCRPPFLLVGSSRRFCQKDGSWSGIQPTCIDPIHTICTDPGTPHFGMQNSSQGYQVREQSSAGSHSPPFGYGLPVLMTFLIFLKVGSTVFFKCRKGYHIQGSTTRSCLANLTWSGMQPECLRKFEHFNIGG</sequence>
<feature type="disulfide bond" evidence="7">
    <location>
        <begin position="56"/>
        <end position="83"/>
    </location>
</feature>
<reference evidence="11" key="1">
    <citation type="journal article" date="2006" name="Science">
        <title>Ancient noncoding elements conserved in the human genome.</title>
        <authorList>
            <person name="Venkatesh B."/>
            <person name="Kirkness E.F."/>
            <person name="Loh Y.H."/>
            <person name="Halpern A.L."/>
            <person name="Lee A.P."/>
            <person name="Johnson J."/>
            <person name="Dandona N."/>
            <person name="Viswanathan L.D."/>
            <person name="Tay A."/>
            <person name="Venter J.C."/>
            <person name="Strausberg R.L."/>
            <person name="Brenner S."/>
        </authorList>
    </citation>
    <scope>NUCLEOTIDE SEQUENCE [LARGE SCALE GENOMIC DNA]</scope>
</reference>
<dbReference type="InParanoid" id="A0A4W3JHR2"/>
<keyword evidence="6" id="KW-0325">Glycoprotein</keyword>
<dbReference type="PANTHER" id="PTHR45656:SF4">
    <property type="entry name" value="PROTEIN CBR-CLEC-78"/>
    <property type="match status" value="1"/>
</dbReference>
<dbReference type="CDD" id="cd00033">
    <property type="entry name" value="CCP"/>
    <property type="match status" value="3"/>
</dbReference>
<keyword evidence="7" id="KW-0768">Sushi</keyword>
<dbReference type="STRING" id="7868.ENSCMIP00000038971"/>
<feature type="disulfide bond" evidence="7">
    <location>
        <begin position="205"/>
        <end position="232"/>
    </location>
</feature>
<evidence type="ECO:0000256" key="6">
    <source>
        <dbReference type="ARBA" id="ARBA00023180"/>
    </source>
</evidence>
<keyword evidence="8" id="KW-1133">Transmembrane helix</keyword>
<evidence type="ECO:0000256" key="5">
    <source>
        <dbReference type="ARBA" id="ARBA00023157"/>
    </source>
</evidence>
<evidence type="ECO:0000256" key="1">
    <source>
        <dbReference type="ARBA" id="ARBA00004370"/>
    </source>
</evidence>
<dbReference type="InterPro" id="IPR000436">
    <property type="entry name" value="Sushi_SCR_CCP_dom"/>
</dbReference>
<keyword evidence="5 7" id="KW-1015">Disulfide bond</keyword>
<dbReference type="FunFam" id="2.10.70.10:FF:000011">
    <property type="entry name" value="CUB and sushi domain-containing protein 3 isoform A"/>
    <property type="match status" value="2"/>
</dbReference>
<dbReference type="InterPro" id="IPR051277">
    <property type="entry name" value="SEZ6_CSMD_C4BPB_Regulators"/>
</dbReference>
<reference evidence="10" key="4">
    <citation type="submission" date="2025-08" db="UniProtKB">
        <authorList>
            <consortium name="Ensembl"/>
        </authorList>
    </citation>
    <scope>IDENTIFICATION</scope>
</reference>
<accession>A0A4W3JHR2</accession>
<evidence type="ECO:0000256" key="2">
    <source>
        <dbReference type="ARBA" id="ARBA00022729"/>
    </source>
</evidence>
<dbReference type="PANTHER" id="PTHR45656">
    <property type="entry name" value="PROTEIN CBR-CLEC-78"/>
    <property type="match status" value="1"/>
</dbReference>
<comment type="caution">
    <text evidence="7">Lacks conserved residue(s) required for the propagation of feature annotation.</text>
</comment>
<reference evidence="11" key="2">
    <citation type="journal article" date="2007" name="PLoS Biol.">
        <title>Survey sequencing and comparative analysis of the elephant shark (Callorhinchus milii) genome.</title>
        <authorList>
            <person name="Venkatesh B."/>
            <person name="Kirkness E.F."/>
            <person name="Loh Y.H."/>
            <person name="Halpern A.L."/>
            <person name="Lee A.P."/>
            <person name="Johnson J."/>
            <person name="Dandona N."/>
            <person name="Viswanathan L.D."/>
            <person name="Tay A."/>
            <person name="Venter J.C."/>
            <person name="Strausberg R.L."/>
            <person name="Brenner S."/>
        </authorList>
    </citation>
    <scope>NUCLEOTIDE SEQUENCE [LARGE SCALE GENOMIC DNA]</scope>
</reference>
<comment type="subcellular location">
    <subcellularLocation>
        <location evidence="1">Membrane</location>
    </subcellularLocation>
</comment>
<feature type="transmembrane region" description="Helical" evidence="8">
    <location>
        <begin position="181"/>
        <end position="203"/>
    </location>
</feature>
<keyword evidence="11" id="KW-1185">Reference proteome</keyword>
<protein>
    <recommendedName>
        <fullName evidence="9">Sushi domain-containing protein</fullName>
    </recommendedName>
</protein>
<evidence type="ECO:0000259" key="9">
    <source>
        <dbReference type="PROSITE" id="PS50923"/>
    </source>
</evidence>
<keyword evidence="3" id="KW-0677">Repeat</keyword>
<feature type="disulfide bond" evidence="7">
    <location>
        <begin position="114"/>
        <end position="141"/>
    </location>
</feature>
<evidence type="ECO:0000256" key="3">
    <source>
        <dbReference type="ARBA" id="ARBA00022737"/>
    </source>
</evidence>
<evidence type="ECO:0000313" key="11">
    <source>
        <dbReference type="Proteomes" id="UP000314986"/>
    </source>
</evidence>
<dbReference type="GeneTree" id="ENSGT00940000155701"/>
<dbReference type="PROSITE" id="PS50923">
    <property type="entry name" value="SUSHI"/>
    <property type="match status" value="4"/>
</dbReference>
<evidence type="ECO:0000256" key="8">
    <source>
        <dbReference type="SAM" id="Phobius"/>
    </source>
</evidence>
<evidence type="ECO:0000313" key="10">
    <source>
        <dbReference type="Ensembl" id="ENSCMIP00000038971.1"/>
    </source>
</evidence>
<dbReference type="GO" id="GO:0016020">
    <property type="term" value="C:membrane"/>
    <property type="evidence" value="ECO:0007669"/>
    <property type="project" value="UniProtKB-SubCell"/>
</dbReference>
<feature type="domain" description="Sushi" evidence="9">
    <location>
        <begin position="174"/>
        <end position="234"/>
    </location>
</feature>
<dbReference type="AlphaFoldDB" id="A0A4W3JHR2"/>
<keyword evidence="2" id="KW-0732">Signal</keyword>
<dbReference type="InterPro" id="IPR035976">
    <property type="entry name" value="Sushi/SCR/CCP_sf"/>
</dbReference>
<feature type="domain" description="Sushi" evidence="9">
    <location>
        <begin position="86"/>
        <end position="143"/>
    </location>
</feature>
<evidence type="ECO:0000256" key="4">
    <source>
        <dbReference type="ARBA" id="ARBA00023136"/>
    </source>
</evidence>
<organism evidence="10 11">
    <name type="scientific">Callorhinchus milii</name>
    <name type="common">Ghost shark</name>
    <dbReference type="NCBI Taxonomy" id="7868"/>
    <lineage>
        <taxon>Eukaryota</taxon>
        <taxon>Metazoa</taxon>
        <taxon>Chordata</taxon>
        <taxon>Craniata</taxon>
        <taxon>Vertebrata</taxon>
        <taxon>Chondrichthyes</taxon>
        <taxon>Holocephali</taxon>
        <taxon>Chimaeriformes</taxon>
        <taxon>Callorhinchidae</taxon>
        <taxon>Callorhinchus</taxon>
    </lineage>
</organism>
<dbReference type="Pfam" id="PF00084">
    <property type="entry name" value="Sushi"/>
    <property type="match status" value="3"/>
</dbReference>